<evidence type="ECO:0000256" key="1">
    <source>
        <dbReference type="SAM" id="Phobius"/>
    </source>
</evidence>
<protein>
    <submittedName>
        <fullName evidence="2">Uncharacterized protein</fullName>
    </submittedName>
</protein>
<dbReference type="Proteomes" id="UP000075398">
    <property type="component" value="Unassembled WGS sequence"/>
</dbReference>
<organism evidence="2 3">
    <name type="scientific">Candidatus Methanofastidiosum methylothiophilum</name>
    <dbReference type="NCBI Taxonomy" id="1705564"/>
    <lineage>
        <taxon>Archaea</taxon>
        <taxon>Methanobacteriati</taxon>
        <taxon>Methanobacteriota</taxon>
        <taxon>Stenosarchaea group</taxon>
        <taxon>Candidatus Methanofastidiosia</taxon>
        <taxon>Candidatus Methanofastidiosales</taxon>
        <taxon>Candidatus Methanofastidiosaceae</taxon>
        <taxon>Candidatus Methanofastidiosum</taxon>
    </lineage>
</organism>
<evidence type="ECO:0000313" key="3">
    <source>
        <dbReference type="Proteomes" id="UP000075398"/>
    </source>
</evidence>
<accession>A0A150J5X7</accession>
<sequence>MTTIMPMPIFTPGNNYSAGTIGTVYREKDCQIKAMDYCQYSQNNQKCILIAEKDCLKDYIDQDNKEVGVVMACLVVMVVLMVVATIYLYRKC</sequence>
<reference evidence="2 3" key="1">
    <citation type="journal article" date="2016" name="ISME J.">
        <title>Chasing the elusive Euryarchaeota class WSA2: genomes reveal a uniquely fastidious methyl-reducing methanogen.</title>
        <authorList>
            <person name="Nobu M.K."/>
            <person name="Narihiro T."/>
            <person name="Kuroda K."/>
            <person name="Mei R."/>
            <person name="Liu W.T."/>
        </authorList>
    </citation>
    <scope>NUCLEOTIDE SEQUENCE [LARGE SCALE GENOMIC DNA]</scope>
    <source>
        <strain evidence="2">U1lsi0528_Bin055</strain>
    </source>
</reference>
<keyword evidence="1" id="KW-0812">Transmembrane</keyword>
<keyword evidence="1" id="KW-0472">Membrane</keyword>
<dbReference type="AlphaFoldDB" id="A0A150J5X7"/>
<feature type="transmembrane region" description="Helical" evidence="1">
    <location>
        <begin position="67"/>
        <end position="89"/>
    </location>
</feature>
<dbReference type="EMBL" id="LNGC01000019">
    <property type="protein sequence ID" value="KYC52647.1"/>
    <property type="molecule type" value="Genomic_DNA"/>
</dbReference>
<evidence type="ECO:0000313" key="2">
    <source>
        <dbReference type="EMBL" id="KYC52647.1"/>
    </source>
</evidence>
<name>A0A150J5X7_9EURY</name>
<proteinExistence type="predicted"/>
<gene>
    <name evidence="2" type="ORF">AMQ22_00697</name>
</gene>
<comment type="caution">
    <text evidence="2">The sequence shown here is derived from an EMBL/GenBank/DDBJ whole genome shotgun (WGS) entry which is preliminary data.</text>
</comment>
<keyword evidence="1" id="KW-1133">Transmembrane helix</keyword>